<sequence>MSSILRIKNLLNELTDIEKVIADFILENQDEVYNLTANELAEITNTSPASVIRFSKKVGYSGFQELKIALAKDIPNYEIDENSIYEAITIHDSTMDIMNKVAMENMKAIKDTLKLLDEKTINEAVDAISNAKRINLYGVGVSSLVALDFQYKLVRINKDANIHMDHHLQLVSASNMSEKDVAIGISHSGKTIETYKALEISRKRGAKTISITKYGDNPVSKVADIKIFTTEVEKHLRMGAVASRIAQLTIIDILFMNIVKKNFNIIPEYIQETGKIIENLRIKE</sequence>
<evidence type="ECO:0000259" key="4">
    <source>
        <dbReference type="PROSITE" id="PS51071"/>
    </source>
</evidence>
<dbReference type="Proteomes" id="UP000749471">
    <property type="component" value="Unassembled WGS sequence"/>
</dbReference>
<dbReference type="PROSITE" id="PS51071">
    <property type="entry name" value="HTH_RPIR"/>
    <property type="match status" value="1"/>
</dbReference>
<evidence type="ECO:0000256" key="1">
    <source>
        <dbReference type="ARBA" id="ARBA00023015"/>
    </source>
</evidence>
<dbReference type="RefSeq" id="WP_216516484.1">
    <property type="nucleotide sequence ID" value="NZ_JAHLPM010000002.1"/>
</dbReference>
<keyword evidence="7" id="KW-1185">Reference proteome</keyword>
<keyword evidence="1" id="KW-0805">Transcription regulation</keyword>
<dbReference type="InterPro" id="IPR000281">
    <property type="entry name" value="HTH_RpiR"/>
</dbReference>
<keyword evidence="2" id="KW-0238">DNA-binding</keyword>
<organism evidence="6 7">
    <name type="scientific">Tissierella simiarum</name>
    <dbReference type="NCBI Taxonomy" id="2841534"/>
    <lineage>
        <taxon>Bacteria</taxon>
        <taxon>Bacillati</taxon>
        <taxon>Bacillota</taxon>
        <taxon>Tissierellia</taxon>
        <taxon>Tissierellales</taxon>
        <taxon>Tissierellaceae</taxon>
        <taxon>Tissierella</taxon>
    </lineage>
</organism>
<dbReference type="PROSITE" id="PS51464">
    <property type="entry name" value="SIS"/>
    <property type="match status" value="1"/>
</dbReference>
<dbReference type="CDD" id="cd05013">
    <property type="entry name" value="SIS_RpiR"/>
    <property type="match status" value="1"/>
</dbReference>
<name>A0ABS6E3R4_9FIRM</name>
<evidence type="ECO:0000313" key="7">
    <source>
        <dbReference type="Proteomes" id="UP000749471"/>
    </source>
</evidence>
<dbReference type="PANTHER" id="PTHR30514">
    <property type="entry name" value="GLUCOKINASE"/>
    <property type="match status" value="1"/>
</dbReference>
<feature type="domain" description="HTH rpiR-type" evidence="4">
    <location>
        <begin position="1"/>
        <end position="77"/>
    </location>
</feature>
<protein>
    <submittedName>
        <fullName evidence="6">MurR/RpiR family transcriptional regulator</fullName>
    </submittedName>
</protein>
<evidence type="ECO:0000256" key="3">
    <source>
        <dbReference type="ARBA" id="ARBA00023163"/>
    </source>
</evidence>
<feature type="domain" description="SIS" evidence="5">
    <location>
        <begin position="124"/>
        <end position="264"/>
    </location>
</feature>
<dbReference type="EMBL" id="JAHLPM010000002">
    <property type="protein sequence ID" value="MBU5436899.1"/>
    <property type="molecule type" value="Genomic_DNA"/>
</dbReference>
<evidence type="ECO:0000259" key="5">
    <source>
        <dbReference type="PROSITE" id="PS51464"/>
    </source>
</evidence>
<dbReference type="Pfam" id="PF01418">
    <property type="entry name" value="HTH_6"/>
    <property type="match status" value="1"/>
</dbReference>
<keyword evidence="3" id="KW-0804">Transcription</keyword>
<dbReference type="PANTHER" id="PTHR30514:SF1">
    <property type="entry name" value="HTH-TYPE TRANSCRIPTIONAL REGULATOR HEXR-RELATED"/>
    <property type="match status" value="1"/>
</dbReference>
<proteinExistence type="predicted"/>
<evidence type="ECO:0000313" key="6">
    <source>
        <dbReference type="EMBL" id="MBU5436899.1"/>
    </source>
</evidence>
<evidence type="ECO:0000256" key="2">
    <source>
        <dbReference type="ARBA" id="ARBA00023125"/>
    </source>
</evidence>
<reference evidence="6 7" key="1">
    <citation type="submission" date="2021-06" db="EMBL/GenBank/DDBJ databases">
        <authorList>
            <person name="Sun Q."/>
            <person name="Li D."/>
        </authorList>
    </citation>
    <scope>NUCLEOTIDE SEQUENCE [LARGE SCALE GENOMIC DNA]</scope>
    <source>
        <strain evidence="6 7">MSJ-40</strain>
    </source>
</reference>
<gene>
    <name evidence="6" type="ORF">KQI42_02695</name>
</gene>
<dbReference type="InterPro" id="IPR001347">
    <property type="entry name" value="SIS_dom"/>
</dbReference>
<dbReference type="Pfam" id="PF01380">
    <property type="entry name" value="SIS"/>
    <property type="match status" value="1"/>
</dbReference>
<dbReference type="InterPro" id="IPR035472">
    <property type="entry name" value="RpiR-like_SIS"/>
</dbReference>
<comment type="caution">
    <text evidence="6">The sequence shown here is derived from an EMBL/GenBank/DDBJ whole genome shotgun (WGS) entry which is preliminary data.</text>
</comment>
<dbReference type="InterPro" id="IPR047640">
    <property type="entry name" value="RpiR-like"/>
</dbReference>
<accession>A0ABS6E3R4</accession>